<accession>S3UY21</accession>
<evidence type="ECO:0000313" key="1">
    <source>
        <dbReference type="EMBL" id="EPG73259.1"/>
    </source>
</evidence>
<dbReference type="AlphaFoldDB" id="S3UY21"/>
<reference evidence="1" key="1">
    <citation type="submission" date="2013-04" db="EMBL/GenBank/DDBJ databases">
        <authorList>
            <person name="Harkins D.M."/>
            <person name="Durkin A.S."/>
            <person name="Selengut J.D."/>
            <person name="Sanka R."/>
            <person name="DePew J."/>
            <person name="Purushe J."/>
            <person name="Ahmed A."/>
            <person name="van der Linden H."/>
            <person name="Goris M.G.A."/>
            <person name="Hartskeerl R.A."/>
            <person name="Vinetz J.M."/>
            <person name="Sutton G.G."/>
            <person name="Nelson W.C."/>
            <person name="Fouts D.E."/>
        </authorList>
    </citation>
    <scope>NUCLEOTIDE SEQUENCE [LARGE SCALE GENOMIC DNA]</scope>
    <source>
        <strain evidence="1">BUT 6</strain>
    </source>
</reference>
<name>S3UY21_9LEPT</name>
<sequence>MEGYEFLRGKESMRRMSFILLAILVIDCSYFNTGAIRVATKREAVKSTYLLGFIENRDNHFDPFNTKNLTSMLKFELLDAGYGILVIDDYVKGDEGNPKKDLLLGAEGNKALLAGDPGHISSDLSSRLLKESEIKSVQSVTNFDFLIQGAISMGDNRRLIDKTESGIVFLEVFDKSGKIVSSINYTIEGKVLTEAELLKVICTRIIDKIDKREEKKPWWKIL</sequence>
<evidence type="ECO:0000313" key="2">
    <source>
        <dbReference type="Proteomes" id="UP000014540"/>
    </source>
</evidence>
<proteinExistence type="predicted"/>
<gene>
    <name evidence="1" type="ORF">LEP1GSC058_2854</name>
</gene>
<dbReference type="STRING" id="1193011.LEP1GSC058_2854"/>
<dbReference type="NCBIfam" id="NF033169">
    <property type="entry name" value="lipo_LIC10494"/>
    <property type="match status" value="1"/>
</dbReference>
<dbReference type="Proteomes" id="UP000014540">
    <property type="component" value="Unassembled WGS sequence"/>
</dbReference>
<dbReference type="EMBL" id="AKWZ02000010">
    <property type="protein sequence ID" value="EPG73259.1"/>
    <property type="molecule type" value="Genomic_DNA"/>
</dbReference>
<protein>
    <recommendedName>
        <fullName evidence="3">Lipoprotein</fullName>
    </recommendedName>
</protein>
<evidence type="ECO:0008006" key="3">
    <source>
        <dbReference type="Google" id="ProtNLM"/>
    </source>
</evidence>
<comment type="caution">
    <text evidence="1">The sequence shown here is derived from an EMBL/GenBank/DDBJ whole genome shotgun (WGS) entry which is preliminary data.</text>
</comment>
<keyword evidence="2" id="KW-1185">Reference proteome</keyword>
<organism evidence="1 2">
    <name type="scientific">Leptospira fainei serovar Hurstbridge str. BUT 6</name>
    <dbReference type="NCBI Taxonomy" id="1193011"/>
    <lineage>
        <taxon>Bacteria</taxon>
        <taxon>Pseudomonadati</taxon>
        <taxon>Spirochaetota</taxon>
        <taxon>Spirochaetia</taxon>
        <taxon>Leptospirales</taxon>
        <taxon>Leptospiraceae</taxon>
        <taxon>Leptospira</taxon>
    </lineage>
</organism>